<dbReference type="Gene3D" id="1.10.287.130">
    <property type="match status" value="1"/>
</dbReference>
<keyword evidence="7" id="KW-0812">Transmembrane</keyword>
<dbReference type="InterPro" id="IPR003594">
    <property type="entry name" value="HATPase_dom"/>
</dbReference>
<dbReference type="InterPro" id="IPR005467">
    <property type="entry name" value="His_kinase_dom"/>
</dbReference>
<accession>A0ABT3DIJ4</accession>
<evidence type="ECO:0000256" key="6">
    <source>
        <dbReference type="ARBA" id="ARBA00023012"/>
    </source>
</evidence>
<dbReference type="InterPro" id="IPR036890">
    <property type="entry name" value="HATPase_C_sf"/>
</dbReference>
<dbReference type="EMBL" id="JAOYEY010000043">
    <property type="protein sequence ID" value="MCV9886882.1"/>
    <property type="molecule type" value="Genomic_DNA"/>
</dbReference>
<evidence type="ECO:0000256" key="7">
    <source>
        <dbReference type="SAM" id="Phobius"/>
    </source>
</evidence>
<name>A0ABT3DIJ4_9BACI</name>
<dbReference type="SMART" id="SM00387">
    <property type="entry name" value="HATPase_c"/>
    <property type="match status" value="1"/>
</dbReference>
<dbReference type="SUPFAM" id="SSF55890">
    <property type="entry name" value="Sporulation response regulatory protein Spo0B"/>
    <property type="match status" value="1"/>
</dbReference>
<dbReference type="PROSITE" id="PS50109">
    <property type="entry name" value="HIS_KIN"/>
    <property type="match status" value="1"/>
</dbReference>
<evidence type="ECO:0000313" key="9">
    <source>
        <dbReference type="EMBL" id="MCV9886882.1"/>
    </source>
</evidence>
<evidence type="ECO:0000256" key="5">
    <source>
        <dbReference type="ARBA" id="ARBA00022840"/>
    </source>
</evidence>
<evidence type="ECO:0000256" key="2">
    <source>
        <dbReference type="ARBA" id="ARBA00022679"/>
    </source>
</evidence>
<evidence type="ECO:0000256" key="1">
    <source>
        <dbReference type="ARBA" id="ARBA00022553"/>
    </source>
</evidence>
<keyword evidence="3" id="KW-0547">Nucleotide-binding</keyword>
<evidence type="ECO:0000256" key="4">
    <source>
        <dbReference type="ARBA" id="ARBA00022777"/>
    </source>
</evidence>
<organism evidence="9 10">
    <name type="scientific">Metabacillus halosaccharovorans</name>
    <dbReference type="NCBI Taxonomy" id="930124"/>
    <lineage>
        <taxon>Bacteria</taxon>
        <taxon>Bacillati</taxon>
        <taxon>Bacillota</taxon>
        <taxon>Bacilli</taxon>
        <taxon>Bacillales</taxon>
        <taxon>Bacillaceae</taxon>
        <taxon>Metabacillus</taxon>
    </lineage>
</organism>
<dbReference type="Gene3D" id="3.30.565.10">
    <property type="entry name" value="Histidine kinase-like ATPase, C-terminal domain"/>
    <property type="match status" value="1"/>
</dbReference>
<sequence>MIEFFIRDKFEGQRWLKIRQSKKKKYAVIISVTMFLIMVFSAFNLYATYLNTIKTIDLTIGHLAMRTSNQELEFWDTASLEELLKIQERKKSEEGFKGSLDVELTHESVEKVKRDVMQKSIPSFIMSGVLVLLSFSIFIAFQIWYRKKVNSQVGDAEETYQGEFQSMLHTMRSIRHDFLNHIQVIQGLMKIGREDRAYEYVNSLTTEVETMELPVVIKNSALFILLQSKWARAQNEKVDMHLHVDDHLFKHIHTIDLIKIFSNLIDNAFDATLLGLESERFINIEARVTQNKYIFRVENIGPTISKENLNKIFQAGYSTKAEKRGVPRGDGLSIVKQVVLKYGGLINVESNKYSTLFEVKIPYKP</sequence>
<keyword evidence="2" id="KW-0808">Transferase</keyword>
<dbReference type="InterPro" id="IPR016120">
    <property type="entry name" value="Sig_transdc_His_kin_SpoOB"/>
</dbReference>
<evidence type="ECO:0000259" key="8">
    <source>
        <dbReference type="PROSITE" id="PS50109"/>
    </source>
</evidence>
<keyword evidence="1" id="KW-0597">Phosphoprotein</keyword>
<dbReference type="Pfam" id="PF02518">
    <property type="entry name" value="HATPase_c"/>
    <property type="match status" value="1"/>
</dbReference>
<dbReference type="SUPFAM" id="SSF55874">
    <property type="entry name" value="ATPase domain of HSP90 chaperone/DNA topoisomerase II/histidine kinase"/>
    <property type="match status" value="1"/>
</dbReference>
<keyword evidence="7" id="KW-1133">Transmembrane helix</keyword>
<feature type="transmembrane region" description="Helical" evidence="7">
    <location>
        <begin position="124"/>
        <end position="145"/>
    </location>
</feature>
<keyword evidence="7" id="KW-0472">Membrane</keyword>
<dbReference type="PANTHER" id="PTHR40448:SF1">
    <property type="entry name" value="TWO-COMPONENT SENSOR HISTIDINE KINASE"/>
    <property type="match status" value="1"/>
</dbReference>
<feature type="transmembrane region" description="Helical" evidence="7">
    <location>
        <begin position="26"/>
        <end position="47"/>
    </location>
</feature>
<dbReference type="Pfam" id="PF14689">
    <property type="entry name" value="SPOB_a"/>
    <property type="match status" value="1"/>
</dbReference>
<comment type="caution">
    <text evidence="9">The sequence shown here is derived from an EMBL/GenBank/DDBJ whole genome shotgun (WGS) entry which is preliminary data.</text>
</comment>
<gene>
    <name evidence="9" type="ORF">OIH86_14685</name>
</gene>
<dbReference type="PANTHER" id="PTHR40448">
    <property type="entry name" value="TWO-COMPONENT SENSOR HISTIDINE KINASE"/>
    <property type="match status" value="1"/>
</dbReference>
<reference evidence="9 10" key="1">
    <citation type="submission" date="2022-10" db="EMBL/GenBank/DDBJ databases">
        <title>Draft genome assembly of moderately radiation resistant bacterium Metabacillus halosaccharovorans.</title>
        <authorList>
            <person name="Pal S."/>
            <person name="Gopinathan A."/>
        </authorList>
    </citation>
    <scope>NUCLEOTIDE SEQUENCE [LARGE SCALE GENOMIC DNA]</scope>
    <source>
        <strain evidence="9 10">VITHBRA001</strain>
    </source>
</reference>
<proteinExistence type="predicted"/>
<keyword evidence="10" id="KW-1185">Reference proteome</keyword>
<dbReference type="InterPro" id="IPR039506">
    <property type="entry name" value="SPOB_a"/>
</dbReference>
<feature type="domain" description="Histidine kinase" evidence="8">
    <location>
        <begin position="183"/>
        <end position="365"/>
    </location>
</feature>
<keyword evidence="6" id="KW-0902">Two-component regulatory system</keyword>
<keyword evidence="4" id="KW-0418">Kinase</keyword>
<evidence type="ECO:0000256" key="3">
    <source>
        <dbReference type="ARBA" id="ARBA00022741"/>
    </source>
</evidence>
<keyword evidence="5" id="KW-0067">ATP-binding</keyword>
<dbReference type="Proteomes" id="UP001526147">
    <property type="component" value="Unassembled WGS sequence"/>
</dbReference>
<protein>
    <submittedName>
        <fullName evidence="9">Spo0B domain-containing protein</fullName>
    </submittedName>
</protein>
<evidence type="ECO:0000313" key="10">
    <source>
        <dbReference type="Proteomes" id="UP001526147"/>
    </source>
</evidence>